<evidence type="ECO:0000313" key="4">
    <source>
        <dbReference type="Proteomes" id="UP001174997"/>
    </source>
</evidence>
<gene>
    <name evidence="3" type="ORF">QBC41DRAFT_31727</name>
</gene>
<dbReference type="InterPro" id="IPR029226">
    <property type="entry name" value="Ecp2-like"/>
</dbReference>
<evidence type="ECO:0000256" key="1">
    <source>
        <dbReference type="SAM" id="SignalP"/>
    </source>
</evidence>
<organism evidence="3 4">
    <name type="scientific">Cercophora samala</name>
    <dbReference type="NCBI Taxonomy" id="330535"/>
    <lineage>
        <taxon>Eukaryota</taxon>
        <taxon>Fungi</taxon>
        <taxon>Dikarya</taxon>
        <taxon>Ascomycota</taxon>
        <taxon>Pezizomycotina</taxon>
        <taxon>Sordariomycetes</taxon>
        <taxon>Sordariomycetidae</taxon>
        <taxon>Sordariales</taxon>
        <taxon>Lasiosphaeriaceae</taxon>
        <taxon>Cercophora</taxon>
    </lineage>
</organism>
<proteinExistence type="predicted"/>
<feature type="signal peptide" evidence="1">
    <location>
        <begin position="1"/>
        <end position="22"/>
    </location>
</feature>
<reference evidence="3" key="1">
    <citation type="submission" date="2023-06" db="EMBL/GenBank/DDBJ databases">
        <title>Genome-scale phylogeny and comparative genomics of the fungal order Sordariales.</title>
        <authorList>
            <consortium name="Lawrence Berkeley National Laboratory"/>
            <person name="Hensen N."/>
            <person name="Bonometti L."/>
            <person name="Westerberg I."/>
            <person name="Brannstrom I.O."/>
            <person name="Guillou S."/>
            <person name="Cros-Aarteil S."/>
            <person name="Calhoun S."/>
            <person name="Haridas S."/>
            <person name="Kuo A."/>
            <person name="Mondo S."/>
            <person name="Pangilinan J."/>
            <person name="Riley R."/>
            <person name="Labutti K."/>
            <person name="Andreopoulos B."/>
            <person name="Lipzen A."/>
            <person name="Chen C."/>
            <person name="Yanf M."/>
            <person name="Daum C."/>
            <person name="Ng V."/>
            <person name="Clum A."/>
            <person name="Steindorff A."/>
            <person name="Ohm R."/>
            <person name="Martin F."/>
            <person name="Silar P."/>
            <person name="Natvig D."/>
            <person name="Lalanne C."/>
            <person name="Gautier V."/>
            <person name="Ament-Velasquez S.L."/>
            <person name="Kruys A."/>
            <person name="Hutchinson M.I."/>
            <person name="Powell A.J."/>
            <person name="Barry K."/>
            <person name="Miller A.N."/>
            <person name="Grigoriev I.V."/>
            <person name="Debuchy R."/>
            <person name="Gladieux P."/>
            <person name="Thoren M.H."/>
            <person name="Johannesson H."/>
        </authorList>
    </citation>
    <scope>NUCLEOTIDE SEQUENCE</scope>
    <source>
        <strain evidence="3">CBS 307.81</strain>
    </source>
</reference>
<dbReference type="AlphaFoldDB" id="A0AA39Z218"/>
<dbReference type="EMBL" id="JAULSY010000141">
    <property type="protein sequence ID" value="KAK0662471.1"/>
    <property type="molecule type" value="Genomic_DNA"/>
</dbReference>
<name>A0AA39Z218_9PEZI</name>
<dbReference type="Proteomes" id="UP001174997">
    <property type="component" value="Unassembled WGS sequence"/>
</dbReference>
<dbReference type="Pfam" id="PF14856">
    <property type="entry name" value="Hce2"/>
    <property type="match status" value="1"/>
</dbReference>
<feature type="chain" id="PRO_5041210994" evidence="1">
    <location>
        <begin position="23"/>
        <end position="211"/>
    </location>
</feature>
<keyword evidence="1" id="KW-0732">Signal</keyword>
<evidence type="ECO:0000259" key="2">
    <source>
        <dbReference type="Pfam" id="PF14856"/>
    </source>
</evidence>
<keyword evidence="4" id="KW-1185">Reference proteome</keyword>
<evidence type="ECO:0000313" key="3">
    <source>
        <dbReference type="EMBL" id="KAK0662471.1"/>
    </source>
</evidence>
<feature type="domain" description="Ecp2 effector protein-like" evidence="2">
    <location>
        <begin position="106"/>
        <end position="201"/>
    </location>
</feature>
<sequence length="211" mass="22686">MRFTMNLKLVLALGTLLLGAEAAPAPSPAEAIPAPASAKTASKLFKIHTDDFVKYFPPGTTPPASAETVPAAVAAGKLKLKLRHTSETSPETSENAAAILTKRSNHCGHSSFHNVRSNASPSTGDCWQIYHNIAGGGQWQVWTSAHRTLVSYGGCAFGVEIDQDWVSFQYVGAWDIRDLIRDSINNYASGGKVGTWGEMTCGIKYTKWGLF</sequence>
<accession>A0AA39Z218</accession>
<comment type="caution">
    <text evidence="3">The sequence shown here is derived from an EMBL/GenBank/DDBJ whole genome shotgun (WGS) entry which is preliminary data.</text>
</comment>
<protein>
    <submittedName>
        <fullName evidence="3">Necrosis-inducing factor-domain-containing protein</fullName>
    </submittedName>
</protein>